<evidence type="ECO:0000259" key="1">
    <source>
        <dbReference type="PROSITE" id="PS50043"/>
    </source>
</evidence>
<dbReference type="InterPro" id="IPR016032">
    <property type="entry name" value="Sig_transdc_resp-reg_C-effctor"/>
</dbReference>
<dbReference type="InterPro" id="IPR000792">
    <property type="entry name" value="Tscrpt_reg_LuxR_C"/>
</dbReference>
<dbReference type="Pfam" id="PF00196">
    <property type="entry name" value="GerE"/>
    <property type="match status" value="1"/>
</dbReference>
<dbReference type="CDD" id="cd06170">
    <property type="entry name" value="LuxR_C_like"/>
    <property type="match status" value="1"/>
</dbReference>
<comment type="caution">
    <text evidence="2">The sequence shown here is derived from an EMBL/GenBank/DDBJ whole genome shotgun (WGS) entry which is preliminary data.</text>
</comment>
<accession>A0A3N9WKW4</accession>
<dbReference type="Proteomes" id="UP000282312">
    <property type="component" value="Unassembled WGS sequence"/>
</dbReference>
<protein>
    <recommendedName>
        <fullName evidence="1">HTH luxR-type domain-containing protein</fullName>
    </recommendedName>
</protein>
<evidence type="ECO:0000313" key="3">
    <source>
        <dbReference type="Proteomes" id="UP000282312"/>
    </source>
</evidence>
<dbReference type="SMART" id="SM00421">
    <property type="entry name" value="HTH_LUXR"/>
    <property type="match status" value="1"/>
</dbReference>
<proteinExistence type="predicted"/>
<dbReference type="GO" id="GO:0003677">
    <property type="term" value="F:DNA binding"/>
    <property type="evidence" value="ECO:0007669"/>
    <property type="project" value="InterPro"/>
</dbReference>
<gene>
    <name evidence="2" type="ORF">DLJ59_18140</name>
</gene>
<dbReference type="EMBL" id="QGSZ01000222">
    <property type="protein sequence ID" value="RQX01582.1"/>
    <property type="molecule type" value="Genomic_DNA"/>
</dbReference>
<keyword evidence="3" id="KW-1185">Reference proteome</keyword>
<sequence length="345" mass="37573">MRLDKNPGLPHDESVLRILGISASEQALYEWLLAHPAVALDALDQLAVDQPWSEPVRPLLSRLEEMGLVWRLPGSPARFQAVASDAVTDVLTTGGEAAVSRAKARRARLSAVFHPAVRPSATDELVEILRGKEAIRKAFNDVQLSAVQEVRIVDAPPYVHGPPLVDPVEPALLRQGIRYRVIYDRRGLDDPDRLADFTLGLSVGEEIRVSSVPIKLVLSDHPLALIPVQLENVESAMLIRDPALIEVLGALFEVSWDQGVPLQVRDGHPQLVKVGDAPSPAESDLLPLLAAGLTDAAIAAQQGCTERTVRRRISAMMRRLGAASRFQAGYQAIRRGWITTSTDVA</sequence>
<dbReference type="SUPFAM" id="SSF46894">
    <property type="entry name" value="C-terminal effector domain of the bipartite response regulators"/>
    <property type="match status" value="1"/>
</dbReference>
<reference evidence="2 3" key="1">
    <citation type="submission" date="2018-05" db="EMBL/GenBank/DDBJ databases">
        <title>Micromonospora from Atacama Desert.</title>
        <authorList>
            <person name="Carro L."/>
            <person name="Goodfellow M."/>
            <person name="Klenk H.-P."/>
        </authorList>
    </citation>
    <scope>NUCLEOTIDE SEQUENCE [LARGE SCALE GENOMIC DNA]</scope>
    <source>
        <strain evidence="2 3">LB39</strain>
    </source>
</reference>
<dbReference type="AlphaFoldDB" id="A0A3N9WKW4"/>
<dbReference type="Gene3D" id="1.10.10.10">
    <property type="entry name" value="Winged helix-like DNA-binding domain superfamily/Winged helix DNA-binding domain"/>
    <property type="match status" value="1"/>
</dbReference>
<dbReference type="PANTHER" id="PTHR34293">
    <property type="entry name" value="HTH-TYPE TRANSCRIPTIONAL REGULATOR TRMBL2"/>
    <property type="match status" value="1"/>
</dbReference>
<dbReference type="GO" id="GO:0006355">
    <property type="term" value="P:regulation of DNA-templated transcription"/>
    <property type="evidence" value="ECO:0007669"/>
    <property type="project" value="InterPro"/>
</dbReference>
<organism evidence="2 3">
    <name type="scientific">Micromonospora inaquosa</name>
    <dbReference type="NCBI Taxonomy" id="2203716"/>
    <lineage>
        <taxon>Bacteria</taxon>
        <taxon>Bacillati</taxon>
        <taxon>Actinomycetota</taxon>
        <taxon>Actinomycetes</taxon>
        <taxon>Micromonosporales</taxon>
        <taxon>Micromonosporaceae</taxon>
        <taxon>Micromonospora</taxon>
    </lineage>
</organism>
<dbReference type="PANTHER" id="PTHR34293:SF1">
    <property type="entry name" value="HTH-TYPE TRANSCRIPTIONAL REGULATOR TRMBL2"/>
    <property type="match status" value="1"/>
</dbReference>
<dbReference type="InterPro" id="IPR051797">
    <property type="entry name" value="TrmB-like"/>
</dbReference>
<name>A0A3N9WKW4_9ACTN</name>
<feature type="domain" description="HTH luxR-type" evidence="1">
    <location>
        <begin position="272"/>
        <end position="336"/>
    </location>
</feature>
<dbReference type="InterPro" id="IPR036388">
    <property type="entry name" value="WH-like_DNA-bd_sf"/>
</dbReference>
<dbReference type="PROSITE" id="PS50043">
    <property type="entry name" value="HTH_LUXR_2"/>
    <property type="match status" value="1"/>
</dbReference>
<evidence type="ECO:0000313" key="2">
    <source>
        <dbReference type="EMBL" id="RQX01582.1"/>
    </source>
</evidence>